<dbReference type="Pfam" id="PF13385">
    <property type="entry name" value="Laminin_G_3"/>
    <property type="match status" value="2"/>
</dbReference>
<name>A0ABR8LXQ8_9FLAO</name>
<dbReference type="Pfam" id="PF17957">
    <property type="entry name" value="Big_7"/>
    <property type="match status" value="1"/>
</dbReference>
<keyword evidence="2" id="KW-1185">Reference proteome</keyword>
<dbReference type="InterPro" id="IPR013783">
    <property type="entry name" value="Ig-like_fold"/>
</dbReference>
<dbReference type="PROSITE" id="PS51257">
    <property type="entry name" value="PROKAR_LIPOPROTEIN"/>
    <property type="match status" value="1"/>
</dbReference>
<organism evidence="1 2">
    <name type="scientific">Olleya marilimosa</name>
    <dbReference type="NCBI Taxonomy" id="272164"/>
    <lineage>
        <taxon>Bacteria</taxon>
        <taxon>Pseudomonadati</taxon>
        <taxon>Bacteroidota</taxon>
        <taxon>Flavobacteriia</taxon>
        <taxon>Flavobacteriales</taxon>
        <taxon>Flavobacteriaceae</taxon>
    </lineage>
</organism>
<accession>A0ABR8LXQ8</accession>
<reference evidence="1 2" key="1">
    <citation type="submission" date="2020-09" db="EMBL/GenBank/DDBJ databases">
        <title>Bacillus nautilus sp. nov., Chryseoglobus crepusculi sp. nov, and Psychrobacter noctis sp. nov., isolated from deep-sea sponges from the equatorial Atlantic.</title>
        <authorList>
            <person name="Stennett H.L."/>
            <person name="Williams S.E."/>
        </authorList>
    </citation>
    <scope>NUCLEOTIDE SEQUENCE [LARGE SCALE GENOMIC DNA]</scope>
    <source>
        <strain evidence="1 2">28M-24</strain>
    </source>
</reference>
<dbReference type="SUPFAM" id="SSF49899">
    <property type="entry name" value="Concanavalin A-like lectins/glucanases"/>
    <property type="match status" value="2"/>
</dbReference>
<evidence type="ECO:0000313" key="2">
    <source>
        <dbReference type="Proteomes" id="UP000627521"/>
    </source>
</evidence>
<dbReference type="EMBL" id="JACXXH010000003">
    <property type="protein sequence ID" value="MBD3863280.1"/>
    <property type="molecule type" value="Genomic_DNA"/>
</dbReference>
<dbReference type="InterPro" id="IPR013320">
    <property type="entry name" value="ConA-like_dom_sf"/>
</dbReference>
<gene>
    <name evidence="1" type="ORF">IEG06_07435</name>
</gene>
<dbReference type="Gene3D" id="2.60.120.200">
    <property type="match status" value="2"/>
</dbReference>
<comment type="caution">
    <text evidence="1">The sequence shown here is derived from an EMBL/GenBank/DDBJ whole genome shotgun (WGS) entry which is preliminary data.</text>
</comment>
<dbReference type="Gene3D" id="2.60.40.10">
    <property type="entry name" value="Immunoglobulins"/>
    <property type="match status" value="1"/>
</dbReference>
<dbReference type="PANTHER" id="PTHR42535:SF2">
    <property type="entry name" value="CHROMOSOME UNDETERMINED SCAFFOLD_146, WHOLE GENOME SHOTGUN SEQUENCE"/>
    <property type="match status" value="1"/>
</dbReference>
<protein>
    <submittedName>
        <fullName evidence="1">LamG domain-containing protein</fullName>
    </submittedName>
</protein>
<dbReference type="Proteomes" id="UP000627521">
    <property type="component" value="Unassembled WGS sequence"/>
</dbReference>
<sequence>MKNISKHILSLVALILMSSCYEGIDPLTEVDPGPDAGAPTVNVIFPTEGSAIQDLAIESAIDIQFEVSDDIEIQTISVKVDGSQIATFNSFLDYRNFSTTVPHSGITSGEHTVEVSATDISGNTTNTLVNFSKEPPYSPVFNGEFFYMPFDGTFTELVTITDPTQTGNPSFAGESFLGTNSYKATTDSYLTFPLDQTNLGNQFTGAFWYKVNASPDRSGILTIGDDEVDRNQGFRLFREGSTTEQRIKINIGTGTSDSWNDGGVIDVTAGEWIHIAFTISPTESVIYFNGVPVNTIALPNPIDWTGCNDINIGAGGPTFSYWNHLSDNSAMDELRLFNVAMTQTEIQNMINVTNPYTPIYNGETFYMPFDGSNTDLISLQNASEVGNPQSTTESYAGSNAFTATTDSYLTFPINNLFGDNQFSTTFWYKVNATPDRSGILTVGDDADDRNQGFRLFREGNATEQRIKVNIGTGTAESWNDGGVIDVTAGEWVHIALTVSPTESKIYINGAETLTSALGASIDWTGCTQMVIGAGGPTFDYWGHLSDSSIMDELRMYNTTLTQTEIQSML</sequence>
<dbReference type="PANTHER" id="PTHR42535">
    <property type="entry name" value="OOKINETE PROTEIN, PUTATIVE-RELATED"/>
    <property type="match status" value="1"/>
</dbReference>
<dbReference type="RefSeq" id="WP_191101233.1">
    <property type="nucleotide sequence ID" value="NZ_JACXXH010000003.1"/>
</dbReference>
<evidence type="ECO:0000313" key="1">
    <source>
        <dbReference type="EMBL" id="MBD3863280.1"/>
    </source>
</evidence>
<proteinExistence type="predicted"/>